<feature type="domain" description="BREX system Lon protease-like BrxL N-terminal" evidence="1">
    <location>
        <begin position="12"/>
        <end position="141"/>
    </location>
</feature>
<reference evidence="2 3" key="1">
    <citation type="journal article" date="2011" name="Stand. Genomic Sci.">
        <title>Non-contiguous finished genome sequence and contextual data of the filamentous soil bacterium Ktedonobacter racemifer type strain (SOSP1-21).</title>
        <authorList>
            <person name="Chang Y.J."/>
            <person name="Land M."/>
            <person name="Hauser L."/>
            <person name="Chertkov O."/>
            <person name="Del Rio T.G."/>
            <person name="Nolan M."/>
            <person name="Copeland A."/>
            <person name="Tice H."/>
            <person name="Cheng J.F."/>
            <person name="Lucas S."/>
            <person name="Han C."/>
            <person name="Goodwin L."/>
            <person name="Pitluck S."/>
            <person name="Ivanova N."/>
            <person name="Ovchinikova G."/>
            <person name="Pati A."/>
            <person name="Chen A."/>
            <person name="Palaniappan K."/>
            <person name="Mavromatis K."/>
            <person name="Liolios K."/>
            <person name="Brettin T."/>
            <person name="Fiebig A."/>
            <person name="Rohde M."/>
            <person name="Abt B."/>
            <person name="Goker M."/>
            <person name="Detter J.C."/>
            <person name="Woyke T."/>
            <person name="Bristow J."/>
            <person name="Eisen J.A."/>
            <person name="Markowitz V."/>
            <person name="Hugenholtz P."/>
            <person name="Kyrpides N.C."/>
            <person name="Klenk H.P."/>
            <person name="Lapidus A."/>
        </authorList>
    </citation>
    <scope>NUCLEOTIDE SEQUENCE [LARGE SCALE GENOMIC DNA]</scope>
    <source>
        <strain evidence="3">DSM 44963</strain>
    </source>
</reference>
<dbReference type="InParanoid" id="D6TX53"/>
<comment type="caution">
    <text evidence="2">The sequence shown here is derived from an EMBL/GenBank/DDBJ whole genome shotgun (WGS) entry which is preliminary data.</text>
</comment>
<dbReference type="STRING" id="485913.Krac_5892"/>
<dbReference type="SUPFAM" id="SSF52540">
    <property type="entry name" value="P-loop containing nucleoside triphosphate hydrolases"/>
    <property type="match status" value="1"/>
</dbReference>
<dbReference type="OrthoDB" id="5297084at2"/>
<evidence type="ECO:0000313" key="2">
    <source>
        <dbReference type="EMBL" id="EFH84786.1"/>
    </source>
</evidence>
<dbReference type="AlphaFoldDB" id="D6TX53"/>
<dbReference type="NCBIfam" id="TIGR02688">
    <property type="entry name" value="BREX system Lon protease-like protein BrxL"/>
    <property type="match status" value="1"/>
</dbReference>
<dbReference type="EMBL" id="ADVG01000003">
    <property type="protein sequence ID" value="EFH84786.1"/>
    <property type="molecule type" value="Genomic_DNA"/>
</dbReference>
<dbReference type="InterPro" id="IPR014061">
    <property type="entry name" value="BrxL-like"/>
</dbReference>
<dbReference type="InterPro" id="IPR027417">
    <property type="entry name" value="P-loop_NTPase"/>
</dbReference>
<dbReference type="Proteomes" id="UP000004508">
    <property type="component" value="Unassembled WGS sequence"/>
</dbReference>
<accession>D6TX53</accession>
<keyword evidence="3" id="KW-1185">Reference proteome</keyword>
<proteinExistence type="predicted"/>
<sequence>MMLHFEEKALQYYGEVCVNKGLVRKASIGTTSVPMYVSEWIVSRYLTDGQIDAAARQNMRDFVNKHLPSKDQKEQLKSKLKNGGTLLILDTYSVEVNLRTNEYILKIPCLDENKATIEPYIVELYPLLLNGGVWGVGRLEYQSPDEREHTFGQIRMVDFRPMQAATIDMELFCEQRKYFTLEEWRDLLVSSMGYNPAFYTPEQMMLLLARLVPIVQERVNLIELAPKGTGKSFVYLNLSRHVRLISGGKVTAAVLFHNNATNQSGLLTRFDVVVFDEAQSLSFDNPNEVIGVLKDYLESGSFSRGGKQQNTATSGIVMIANIPLAADGNPRFENLFLDLPEFLRETAFIDRIHGILPGWKLPRIEAESISTHIGFKADFFGDVLHSLRRTAGYEDHIKAYGQITGTNDIRDRNAIIRLATGYLKLLFPDLKPSQEELVNYCLRPAASLRQLVRNQLTIMDPEYKPLYIDVAFTQQ</sequence>
<dbReference type="Pfam" id="PF20442">
    <property type="entry name" value="BrxL_N"/>
    <property type="match status" value="1"/>
</dbReference>
<name>D6TX53_KTERA</name>
<evidence type="ECO:0000259" key="1">
    <source>
        <dbReference type="Pfam" id="PF20442"/>
    </source>
</evidence>
<organism evidence="2 3">
    <name type="scientific">Ktedonobacter racemifer DSM 44963</name>
    <dbReference type="NCBI Taxonomy" id="485913"/>
    <lineage>
        <taxon>Bacteria</taxon>
        <taxon>Bacillati</taxon>
        <taxon>Chloroflexota</taxon>
        <taxon>Ktedonobacteria</taxon>
        <taxon>Ktedonobacterales</taxon>
        <taxon>Ktedonobacteraceae</taxon>
        <taxon>Ktedonobacter</taxon>
    </lineage>
</organism>
<dbReference type="InterPro" id="IPR046838">
    <property type="entry name" value="BrxL_N"/>
</dbReference>
<gene>
    <name evidence="2" type="ORF">Krac_5892</name>
</gene>
<protein>
    <recommendedName>
        <fullName evidence="1">BREX system Lon protease-like BrxL N-terminal domain-containing protein</fullName>
    </recommendedName>
</protein>
<dbReference type="RefSeq" id="WP_007916555.1">
    <property type="nucleotide sequence ID" value="NZ_ADVG01000003.1"/>
</dbReference>
<evidence type="ECO:0000313" key="3">
    <source>
        <dbReference type="Proteomes" id="UP000004508"/>
    </source>
</evidence>
<dbReference type="Pfam" id="PF13337">
    <property type="entry name" value="BrxL_ATPase"/>
    <property type="match status" value="1"/>
</dbReference>
<dbReference type="eggNOG" id="COG4930">
    <property type="taxonomic scope" value="Bacteria"/>
</dbReference>